<dbReference type="Proteomes" id="UP000828390">
    <property type="component" value="Unassembled WGS sequence"/>
</dbReference>
<feature type="region of interest" description="Disordered" evidence="1">
    <location>
        <begin position="111"/>
        <end position="134"/>
    </location>
</feature>
<evidence type="ECO:0008006" key="4">
    <source>
        <dbReference type="Google" id="ProtNLM"/>
    </source>
</evidence>
<dbReference type="AlphaFoldDB" id="A0A9D4QTG6"/>
<feature type="compositionally biased region" description="Polar residues" evidence="1">
    <location>
        <begin position="41"/>
        <end position="56"/>
    </location>
</feature>
<organism evidence="2 3">
    <name type="scientific">Dreissena polymorpha</name>
    <name type="common">Zebra mussel</name>
    <name type="synonym">Mytilus polymorpha</name>
    <dbReference type="NCBI Taxonomy" id="45954"/>
    <lineage>
        <taxon>Eukaryota</taxon>
        <taxon>Metazoa</taxon>
        <taxon>Spiralia</taxon>
        <taxon>Lophotrochozoa</taxon>
        <taxon>Mollusca</taxon>
        <taxon>Bivalvia</taxon>
        <taxon>Autobranchia</taxon>
        <taxon>Heteroconchia</taxon>
        <taxon>Euheterodonta</taxon>
        <taxon>Imparidentia</taxon>
        <taxon>Neoheterodontei</taxon>
        <taxon>Myida</taxon>
        <taxon>Dreissenoidea</taxon>
        <taxon>Dreissenidae</taxon>
        <taxon>Dreissena</taxon>
    </lineage>
</organism>
<keyword evidence="3" id="KW-1185">Reference proteome</keyword>
<comment type="caution">
    <text evidence="2">The sequence shown here is derived from an EMBL/GenBank/DDBJ whole genome shotgun (WGS) entry which is preliminary data.</text>
</comment>
<evidence type="ECO:0000313" key="3">
    <source>
        <dbReference type="Proteomes" id="UP000828390"/>
    </source>
</evidence>
<proteinExistence type="predicted"/>
<name>A0A9D4QTG6_DREPO</name>
<protein>
    <recommendedName>
        <fullName evidence="4">C3H1-type domain-containing protein</fullName>
    </recommendedName>
</protein>
<accession>A0A9D4QTG6</accession>
<dbReference type="EMBL" id="JAIWYP010000004">
    <property type="protein sequence ID" value="KAH3841650.1"/>
    <property type="molecule type" value="Genomic_DNA"/>
</dbReference>
<evidence type="ECO:0000256" key="1">
    <source>
        <dbReference type="SAM" id="MobiDB-lite"/>
    </source>
</evidence>
<evidence type="ECO:0000313" key="2">
    <source>
        <dbReference type="EMBL" id="KAH3841650.1"/>
    </source>
</evidence>
<reference evidence="2" key="1">
    <citation type="journal article" date="2019" name="bioRxiv">
        <title>The Genome of the Zebra Mussel, Dreissena polymorpha: A Resource for Invasive Species Research.</title>
        <authorList>
            <person name="McCartney M.A."/>
            <person name="Auch B."/>
            <person name="Kono T."/>
            <person name="Mallez S."/>
            <person name="Zhang Y."/>
            <person name="Obille A."/>
            <person name="Becker A."/>
            <person name="Abrahante J.E."/>
            <person name="Garbe J."/>
            <person name="Badalamenti J.P."/>
            <person name="Herman A."/>
            <person name="Mangelson H."/>
            <person name="Liachko I."/>
            <person name="Sullivan S."/>
            <person name="Sone E.D."/>
            <person name="Koren S."/>
            <person name="Silverstein K.A.T."/>
            <person name="Beckman K.B."/>
            <person name="Gohl D.M."/>
        </authorList>
    </citation>
    <scope>NUCLEOTIDE SEQUENCE</scope>
    <source>
        <strain evidence="2">Duluth1</strain>
        <tissue evidence="2">Whole animal</tissue>
    </source>
</reference>
<gene>
    <name evidence="2" type="ORF">DPMN_115123</name>
</gene>
<feature type="region of interest" description="Disordered" evidence="1">
    <location>
        <begin position="40"/>
        <end position="68"/>
    </location>
</feature>
<reference evidence="2" key="2">
    <citation type="submission" date="2020-11" db="EMBL/GenBank/DDBJ databases">
        <authorList>
            <person name="McCartney M.A."/>
            <person name="Auch B."/>
            <person name="Kono T."/>
            <person name="Mallez S."/>
            <person name="Becker A."/>
            <person name="Gohl D.M."/>
            <person name="Silverstein K.A.T."/>
            <person name="Koren S."/>
            <person name="Bechman K.B."/>
            <person name="Herman A."/>
            <person name="Abrahante J.E."/>
            <person name="Garbe J."/>
        </authorList>
    </citation>
    <scope>NUCLEOTIDE SEQUENCE</scope>
    <source>
        <strain evidence="2">Duluth1</strain>
        <tissue evidence="2">Whole animal</tissue>
    </source>
</reference>
<sequence length="526" mass="60007">MTNPENWGAKEYREELQKIGIKASVSLTKAALKALYKENSVRNSDPNGNDNAQINIRSEERPRSRSPIMRQQNETSIINSQGANNSQIDIVLCLSTLSHTMSAFTETMKRMNEKGNGSSSTDTSTTSTDSPTLEDIYRGISPDFSSIFNSCDIGSLRLRASENRNGIHASQLGHLDIVSDTLRKQIEAGRDVNLEALLIPGFDMNNDAFKNDFRLKKRLTIEQFRNAFGKYKRVMCRKWPHRKNELDEYEIDIGRIHAFYGEKFYDFHLAFSSKAAEALRNGIPVNWAMRDTENFQLILGGTRARQCQHCHSVLHEPEFCANASSQAVRSNQYAKTSGDSSDKFGRKIVVQKGTEICNNFNNKKGCSRKGCPRLHICLNCKSKVTRRSRADNLKQTTQENTQHHQRVLKIQSDYLSTRLQQININNLREELVEHPDRLFVSYLCDDLQKGFDTLLWLYPNDQKVCKNLQSALKQPDEVDKLLKLELDNGFLQGPFETPPFEHYRVSPLGIAERKYSGKKRLIVDLS</sequence>
<feature type="compositionally biased region" description="Low complexity" evidence="1">
    <location>
        <begin position="118"/>
        <end position="131"/>
    </location>
</feature>